<feature type="region of interest" description="Disordered" evidence="1">
    <location>
        <begin position="142"/>
        <end position="174"/>
    </location>
</feature>
<reference evidence="2" key="1">
    <citation type="submission" date="2020-11" db="EMBL/GenBank/DDBJ databases">
        <authorList>
            <person name="Tran Van P."/>
        </authorList>
    </citation>
    <scope>NUCLEOTIDE SEQUENCE</scope>
</reference>
<proteinExistence type="predicted"/>
<keyword evidence="3" id="KW-1185">Reference proteome</keyword>
<feature type="compositionally biased region" description="Polar residues" evidence="1">
    <location>
        <begin position="149"/>
        <end position="158"/>
    </location>
</feature>
<feature type="compositionally biased region" description="Basic and acidic residues" evidence="1">
    <location>
        <begin position="867"/>
        <end position="883"/>
    </location>
</feature>
<protein>
    <submittedName>
        <fullName evidence="2">Uncharacterized protein</fullName>
    </submittedName>
</protein>
<evidence type="ECO:0000256" key="1">
    <source>
        <dbReference type="SAM" id="MobiDB-lite"/>
    </source>
</evidence>
<dbReference type="EMBL" id="CAJPEX010002245">
    <property type="protein sequence ID" value="CAG0920707.1"/>
    <property type="molecule type" value="Genomic_DNA"/>
</dbReference>
<gene>
    <name evidence="2" type="ORF">NMOB1V02_LOCUS8214</name>
</gene>
<dbReference type="AlphaFoldDB" id="A0A7R9BSQ2"/>
<sequence>MAWVWQEWQRLKYMNGTIDAASDDLLYRKEGSALAALRDQLHAVYCQHVLPLENRTFFHEVYDTPLAEQDFKAAPMVLLIPSQNTNHAELVSQLVGCSLDGADGRQFLGSAGTFTFIFNDEPGAEPEAQQDPSLHRQYTMSLARHHQKQNNPLSNKSRASVKLKSNYDGDEDGDGPVCNVMDGAVLAQKHRHHLVDLRALADAAGAGSSFLTDHVTGLLVKGSYTAARMTVVVAPDLPSSPGMNGANDDNNNNYGDDEDMEGTAELDYWYCGALQFLAARAERILVTLDAGSSPNIVSPKAAVALHALRRWVSRITIDIFFDPNSTKLNRSQKSTGCPSALRHVQKTSQLMWELARVLGTRTRLPRLGANLFRSSTDSAGVTDALFRAGEEALCRDLFYMAQCSVLRRADDLLQRTKLARGLAHFVNAVHADLPSLTLPFKLPESVGIPGLPGLRIPVPNRSEKARQRILGNLELYVTRAKRHCSTSALPVSPDLLRDLLVYKQLEGSSASSPMSLPTVIPEDQLIESEIKANALVNKILARLVQVCNIPTTQYDLRSKVFVGRGHDTYLLADASRRRLLLQQMRFDDLGPDPFDTVPFKGFIEAVVAAGLLTCPALADRVAWLAHCHQPRDDKKLTRREFLTAMHLVLCKRAGLDLPCPSRTSSSWPPASRLPPRLLHPNDRHCHVCQPASSRALDPSRCHLTLGDSRSRATSSMLVMGSPASAAVTSASEEYRTKLCRAFDERRKFHKASGLVDMQQDELDYILCHDDSPTAAASTAGMSKTSPRVIDGRSSRLMNDSAVHNDDDDAAGVADEMIRHASGRFSVQDNESRESKSRVRHRSRHQSSAAPISRHQKQQQQQQQDTESDTKIIKRREDNWRGEEDSVTAIEPTSTSNNHKDNIDDDDDGVNKRQIQRRLKEKQSLKLRNNKAAIPINRLSGSKRREDNLREEDEEDSMTVITEPTINSINYRSNHPDIAVVDKDANTRRCRQQ</sequence>
<feature type="region of interest" description="Disordered" evidence="1">
    <location>
        <begin position="238"/>
        <end position="257"/>
    </location>
</feature>
<feature type="region of interest" description="Disordered" evidence="1">
    <location>
        <begin position="923"/>
        <end position="958"/>
    </location>
</feature>
<feature type="compositionally biased region" description="Low complexity" evidence="1">
    <location>
        <begin position="242"/>
        <end position="254"/>
    </location>
</feature>
<dbReference type="Proteomes" id="UP000678499">
    <property type="component" value="Unassembled WGS sequence"/>
</dbReference>
<evidence type="ECO:0000313" key="3">
    <source>
        <dbReference type="Proteomes" id="UP000678499"/>
    </source>
</evidence>
<feature type="compositionally biased region" description="Polar residues" evidence="1">
    <location>
        <begin position="774"/>
        <end position="785"/>
    </location>
</feature>
<evidence type="ECO:0000313" key="2">
    <source>
        <dbReference type="EMBL" id="CAD7280555.1"/>
    </source>
</evidence>
<accession>A0A7R9BSQ2</accession>
<feature type="region of interest" description="Disordered" evidence="1">
    <location>
        <begin position="774"/>
        <end position="908"/>
    </location>
</feature>
<name>A0A7R9BSQ2_9CRUS</name>
<dbReference type="EMBL" id="OA884282">
    <property type="protein sequence ID" value="CAD7280555.1"/>
    <property type="molecule type" value="Genomic_DNA"/>
</dbReference>
<organism evidence="2">
    <name type="scientific">Notodromas monacha</name>
    <dbReference type="NCBI Taxonomy" id="399045"/>
    <lineage>
        <taxon>Eukaryota</taxon>
        <taxon>Metazoa</taxon>
        <taxon>Ecdysozoa</taxon>
        <taxon>Arthropoda</taxon>
        <taxon>Crustacea</taxon>
        <taxon>Oligostraca</taxon>
        <taxon>Ostracoda</taxon>
        <taxon>Podocopa</taxon>
        <taxon>Podocopida</taxon>
        <taxon>Cypridocopina</taxon>
        <taxon>Cypridoidea</taxon>
        <taxon>Cyprididae</taxon>
        <taxon>Notodromas</taxon>
    </lineage>
</organism>